<sequence>MAQFWHTPDLHDIELQKHWELDGVERGVRKVRDELDSQRVADSELGSQLQQRAVPLLIQRIKAAQKEAADGLAAGERGRPAPWWFLILTFKAETLAVITVKKCMSFMPRDFTFNPALTGLASDINASLRDQIDFEEWRGTDKETVDRFFKNYDMNARNLKRLREKMGRKREERWTRDDGISFGVRLLMLLSEAVPEWFQIEDARLRGGRFEKQFVFTEAAKEALFRIGQQCELSRPSLLPTIIPPADWKVAA</sequence>
<gene>
    <name evidence="1" type="ORF">SAMN02983003_0648</name>
</gene>
<protein>
    <submittedName>
        <fullName evidence="1">Uncharacterized protein</fullName>
    </submittedName>
</protein>
<dbReference type="Proteomes" id="UP000183447">
    <property type="component" value="Unassembled WGS sequence"/>
</dbReference>
<dbReference type="EMBL" id="FPKU01000001">
    <property type="protein sequence ID" value="SFZ81711.1"/>
    <property type="molecule type" value="Genomic_DNA"/>
</dbReference>
<dbReference type="RefSeq" id="WP_072338958.1">
    <property type="nucleotide sequence ID" value="NZ_FPKU01000001.1"/>
</dbReference>
<proteinExistence type="predicted"/>
<accession>A0A1K2HTW4</accession>
<dbReference type="STRING" id="665118.SAMN02983003_0648"/>
<dbReference type="InterPro" id="IPR037159">
    <property type="entry name" value="RNA_POL_N_sf"/>
</dbReference>
<dbReference type="SUPFAM" id="SSF56672">
    <property type="entry name" value="DNA/RNA polymerases"/>
    <property type="match status" value="1"/>
</dbReference>
<organism evidence="1 2">
    <name type="scientific">Devosia enhydra</name>
    <dbReference type="NCBI Taxonomy" id="665118"/>
    <lineage>
        <taxon>Bacteria</taxon>
        <taxon>Pseudomonadati</taxon>
        <taxon>Pseudomonadota</taxon>
        <taxon>Alphaproteobacteria</taxon>
        <taxon>Hyphomicrobiales</taxon>
        <taxon>Devosiaceae</taxon>
        <taxon>Devosia</taxon>
    </lineage>
</organism>
<reference evidence="1 2" key="1">
    <citation type="submission" date="2016-11" db="EMBL/GenBank/DDBJ databases">
        <authorList>
            <person name="Jaros S."/>
            <person name="Januszkiewicz K."/>
            <person name="Wedrychowicz H."/>
        </authorList>
    </citation>
    <scope>NUCLEOTIDE SEQUENCE [LARGE SCALE GENOMIC DNA]</scope>
    <source>
        <strain evidence="1 2">ATCC 23634</strain>
    </source>
</reference>
<dbReference type="OrthoDB" id="9788020at2"/>
<dbReference type="InterPro" id="IPR043502">
    <property type="entry name" value="DNA/RNA_pol_sf"/>
</dbReference>
<keyword evidence="2" id="KW-1185">Reference proteome</keyword>
<evidence type="ECO:0000313" key="1">
    <source>
        <dbReference type="EMBL" id="SFZ81711.1"/>
    </source>
</evidence>
<dbReference type="AlphaFoldDB" id="A0A1K2HTW4"/>
<name>A0A1K2HTW4_9HYPH</name>
<dbReference type="Gene3D" id="1.10.1320.10">
    <property type="entry name" value="DNA-directed RNA polymerase, N-terminal domain"/>
    <property type="match status" value="1"/>
</dbReference>
<evidence type="ECO:0000313" key="2">
    <source>
        <dbReference type="Proteomes" id="UP000183447"/>
    </source>
</evidence>